<dbReference type="Gene3D" id="1.20.140.160">
    <property type="match status" value="1"/>
</dbReference>
<evidence type="ECO:0000256" key="3">
    <source>
        <dbReference type="ARBA" id="ARBA00023125"/>
    </source>
</evidence>
<evidence type="ECO:0000313" key="8">
    <source>
        <dbReference type="Proteomes" id="UP000198815"/>
    </source>
</evidence>
<dbReference type="Pfam" id="PF04545">
    <property type="entry name" value="Sigma70_r4"/>
    <property type="match status" value="1"/>
</dbReference>
<keyword evidence="1" id="KW-0805">Transcription regulation</keyword>
<evidence type="ECO:0000256" key="4">
    <source>
        <dbReference type="ARBA" id="ARBA00023163"/>
    </source>
</evidence>
<dbReference type="PANTHER" id="PTHR30385:SF4">
    <property type="entry name" value="RNA POLYMERASE SIGMA-E FACTOR"/>
    <property type="match status" value="1"/>
</dbReference>
<feature type="domain" description="RNA polymerase sigma-70 region 2" evidence="5">
    <location>
        <begin position="40"/>
        <end position="107"/>
    </location>
</feature>
<sequence>MSRGVAPSTAVSHREELTARLFARLRESDESSREPVIAELVTVNLPLADALASRYFGRGVEREDLIQVARTALLLAIRRFRPSEGIPFGAFAVPTITGELKRHFRDHCWVVRPPRQIQELRARVVSTREQVEQHSGSQVSARELAERLSVDQSRVAECLTASASFRPVSLDANSADDEGPSMASTLSCDEDLAERLVEHHDLRLALAQLSPRERQVLEWRFQEECSQREIGERLGVSQMQVSRIIRGVLARVRVILSPAEPLAG</sequence>
<dbReference type="Proteomes" id="UP000198815">
    <property type="component" value="Unassembled WGS sequence"/>
</dbReference>
<dbReference type="InterPro" id="IPR013325">
    <property type="entry name" value="RNA_pol_sigma_r2"/>
</dbReference>
<keyword evidence="2" id="KW-0731">Sigma factor</keyword>
<dbReference type="CDD" id="cd06171">
    <property type="entry name" value="Sigma70_r4"/>
    <property type="match status" value="1"/>
</dbReference>
<keyword evidence="4" id="KW-0804">Transcription</keyword>
<keyword evidence="3" id="KW-0238">DNA-binding</keyword>
<accession>A0A1H9SGP9</accession>
<reference evidence="7 8" key="1">
    <citation type="submission" date="2016-10" db="EMBL/GenBank/DDBJ databases">
        <authorList>
            <person name="de Groot N.N."/>
        </authorList>
    </citation>
    <scope>NUCLEOTIDE SEQUENCE [LARGE SCALE GENOMIC DNA]</scope>
    <source>
        <strain evidence="7 8">DSM 16859</strain>
    </source>
</reference>
<evidence type="ECO:0000313" key="7">
    <source>
        <dbReference type="EMBL" id="SER84131.1"/>
    </source>
</evidence>
<dbReference type="GO" id="GO:0006352">
    <property type="term" value="P:DNA-templated transcription initiation"/>
    <property type="evidence" value="ECO:0007669"/>
    <property type="project" value="InterPro"/>
</dbReference>
<dbReference type="InterPro" id="IPR007627">
    <property type="entry name" value="RNA_pol_sigma70_r2"/>
</dbReference>
<dbReference type="GO" id="GO:0016987">
    <property type="term" value="F:sigma factor activity"/>
    <property type="evidence" value="ECO:0007669"/>
    <property type="project" value="UniProtKB-KW"/>
</dbReference>
<dbReference type="SUPFAM" id="SSF88659">
    <property type="entry name" value="Sigma3 and sigma4 domains of RNA polymerase sigma factors"/>
    <property type="match status" value="2"/>
</dbReference>
<evidence type="ECO:0000256" key="2">
    <source>
        <dbReference type="ARBA" id="ARBA00023082"/>
    </source>
</evidence>
<dbReference type="InterPro" id="IPR000943">
    <property type="entry name" value="RNA_pol_sigma70"/>
</dbReference>
<dbReference type="EMBL" id="FOGZ01000013">
    <property type="protein sequence ID" value="SER84131.1"/>
    <property type="molecule type" value="Genomic_DNA"/>
</dbReference>
<evidence type="ECO:0000259" key="6">
    <source>
        <dbReference type="Pfam" id="PF04545"/>
    </source>
</evidence>
<keyword evidence="8" id="KW-1185">Reference proteome</keyword>
<dbReference type="PRINTS" id="PR00046">
    <property type="entry name" value="SIGMA70FCT"/>
</dbReference>
<dbReference type="SUPFAM" id="SSF88946">
    <property type="entry name" value="Sigma2 domain of RNA polymerase sigma factors"/>
    <property type="match status" value="1"/>
</dbReference>
<dbReference type="AlphaFoldDB" id="A0A1H9SGP9"/>
<dbReference type="InterPro" id="IPR007630">
    <property type="entry name" value="RNA_pol_sigma70_r4"/>
</dbReference>
<dbReference type="PANTHER" id="PTHR30385">
    <property type="entry name" value="SIGMA FACTOR F FLAGELLAR"/>
    <property type="match status" value="1"/>
</dbReference>
<dbReference type="Pfam" id="PF04542">
    <property type="entry name" value="Sigma70_r2"/>
    <property type="match status" value="1"/>
</dbReference>
<proteinExistence type="predicted"/>
<name>A0A1H9SGP9_9ACTN</name>
<dbReference type="NCBIfam" id="TIGR02937">
    <property type="entry name" value="sigma70-ECF"/>
    <property type="match status" value="1"/>
</dbReference>
<gene>
    <name evidence="7" type="ORF">SAMN05443377_11338</name>
</gene>
<evidence type="ECO:0000259" key="5">
    <source>
        <dbReference type="Pfam" id="PF04542"/>
    </source>
</evidence>
<dbReference type="STRING" id="64702.SAMN05443377_11338"/>
<organism evidence="7 8">
    <name type="scientific">Propionibacterium cyclohexanicum</name>
    <dbReference type="NCBI Taxonomy" id="64702"/>
    <lineage>
        <taxon>Bacteria</taxon>
        <taxon>Bacillati</taxon>
        <taxon>Actinomycetota</taxon>
        <taxon>Actinomycetes</taxon>
        <taxon>Propionibacteriales</taxon>
        <taxon>Propionibacteriaceae</taxon>
        <taxon>Propionibacterium</taxon>
    </lineage>
</organism>
<dbReference type="GO" id="GO:0003677">
    <property type="term" value="F:DNA binding"/>
    <property type="evidence" value="ECO:0007669"/>
    <property type="project" value="UniProtKB-KW"/>
</dbReference>
<dbReference type="RefSeq" id="WP_177170118.1">
    <property type="nucleotide sequence ID" value="NZ_FOGZ01000013.1"/>
</dbReference>
<protein>
    <submittedName>
        <fullName evidence="7">RNA polymerase sigma-B factor</fullName>
    </submittedName>
</protein>
<evidence type="ECO:0000256" key="1">
    <source>
        <dbReference type="ARBA" id="ARBA00023015"/>
    </source>
</evidence>
<dbReference type="InterPro" id="IPR013324">
    <property type="entry name" value="RNA_pol_sigma_r3/r4-like"/>
</dbReference>
<dbReference type="Gene3D" id="1.20.120.1810">
    <property type="match status" value="1"/>
</dbReference>
<dbReference type="InterPro" id="IPR014284">
    <property type="entry name" value="RNA_pol_sigma-70_dom"/>
</dbReference>
<feature type="domain" description="RNA polymerase sigma-70 region 4" evidence="6">
    <location>
        <begin position="205"/>
        <end position="253"/>
    </location>
</feature>